<feature type="compositionally biased region" description="Low complexity" evidence="1">
    <location>
        <begin position="85"/>
        <end position="98"/>
    </location>
</feature>
<proteinExistence type="predicted"/>
<keyword evidence="3" id="KW-1185">Reference proteome</keyword>
<dbReference type="Proteomes" id="UP000015106">
    <property type="component" value="Chromosome 2"/>
</dbReference>
<evidence type="ECO:0000256" key="1">
    <source>
        <dbReference type="SAM" id="MobiDB-lite"/>
    </source>
</evidence>
<feature type="region of interest" description="Disordered" evidence="1">
    <location>
        <begin position="77"/>
        <end position="99"/>
    </location>
</feature>
<reference evidence="2" key="3">
    <citation type="submission" date="2022-06" db="UniProtKB">
        <authorList>
            <consortium name="EnsemblPlants"/>
        </authorList>
    </citation>
    <scope>IDENTIFICATION</scope>
</reference>
<dbReference type="EnsemblPlants" id="TuG1812G0200005072.01.T01">
    <property type="protein sequence ID" value="TuG1812G0200005072.01.T01.cds442625"/>
    <property type="gene ID" value="TuG1812G0200005072.01"/>
</dbReference>
<protein>
    <submittedName>
        <fullName evidence="2">Uncharacterized protein</fullName>
    </submittedName>
</protein>
<dbReference type="Gramene" id="TuG1812G0200005072.01.T01">
    <property type="protein sequence ID" value="TuG1812G0200005072.01.T01.cds442625"/>
    <property type="gene ID" value="TuG1812G0200005072.01"/>
</dbReference>
<reference evidence="2" key="2">
    <citation type="submission" date="2018-03" db="EMBL/GenBank/DDBJ databases">
        <title>The Triticum urartu genome reveals the dynamic nature of wheat genome evolution.</title>
        <authorList>
            <person name="Ling H."/>
            <person name="Ma B."/>
            <person name="Shi X."/>
            <person name="Liu H."/>
            <person name="Dong L."/>
            <person name="Sun H."/>
            <person name="Cao Y."/>
            <person name="Gao Q."/>
            <person name="Zheng S."/>
            <person name="Li Y."/>
            <person name="Yu Y."/>
            <person name="Du H."/>
            <person name="Qi M."/>
            <person name="Li Y."/>
            <person name="Yu H."/>
            <person name="Cui Y."/>
            <person name="Wang N."/>
            <person name="Chen C."/>
            <person name="Wu H."/>
            <person name="Zhao Y."/>
            <person name="Zhang J."/>
            <person name="Li Y."/>
            <person name="Zhou W."/>
            <person name="Zhang B."/>
            <person name="Hu W."/>
            <person name="Eijk M."/>
            <person name="Tang J."/>
            <person name="Witsenboer H."/>
            <person name="Zhao S."/>
            <person name="Li Z."/>
            <person name="Zhang A."/>
            <person name="Wang D."/>
            <person name="Liang C."/>
        </authorList>
    </citation>
    <scope>NUCLEOTIDE SEQUENCE [LARGE SCALE GENOMIC DNA]</scope>
    <source>
        <strain evidence="2">cv. G1812</strain>
    </source>
</reference>
<dbReference type="AlphaFoldDB" id="A0A8R7PIU4"/>
<evidence type="ECO:0000313" key="3">
    <source>
        <dbReference type="Proteomes" id="UP000015106"/>
    </source>
</evidence>
<reference evidence="3" key="1">
    <citation type="journal article" date="2013" name="Nature">
        <title>Draft genome of the wheat A-genome progenitor Triticum urartu.</title>
        <authorList>
            <person name="Ling H.Q."/>
            <person name="Zhao S."/>
            <person name="Liu D."/>
            <person name="Wang J."/>
            <person name="Sun H."/>
            <person name="Zhang C."/>
            <person name="Fan H."/>
            <person name="Li D."/>
            <person name="Dong L."/>
            <person name="Tao Y."/>
            <person name="Gao C."/>
            <person name="Wu H."/>
            <person name="Li Y."/>
            <person name="Cui Y."/>
            <person name="Guo X."/>
            <person name="Zheng S."/>
            <person name="Wang B."/>
            <person name="Yu K."/>
            <person name="Liang Q."/>
            <person name="Yang W."/>
            <person name="Lou X."/>
            <person name="Chen J."/>
            <person name="Feng M."/>
            <person name="Jian J."/>
            <person name="Zhang X."/>
            <person name="Luo G."/>
            <person name="Jiang Y."/>
            <person name="Liu J."/>
            <person name="Wang Z."/>
            <person name="Sha Y."/>
            <person name="Zhang B."/>
            <person name="Wu H."/>
            <person name="Tang D."/>
            <person name="Shen Q."/>
            <person name="Xue P."/>
            <person name="Zou S."/>
            <person name="Wang X."/>
            <person name="Liu X."/>
            <person name="Wang F."/>
            <person name="Yang Y."/>
            <person name="An X."/>
            <person name="Dong Z."/>
            <person name="Zhang K."/>
            <person name="Zhang X."/>
            <person name="Luo M.C."/>
            <person name="Dvorak J."/>
            <person name="Tong Y."/>
            <person name="Wang J."/>
            <person name="Yang H."/>
            <person name="Li Z."/>
            <person name="Wang D."/>
            <person name="Zhang A."/>
            <person name="Wang J."/>
        </authorList>
    </citation>
    <scope>NUCLEOTIDE SEQUENCE</scope>
    <source>
        <strain evidence="3">cv. G1812</strain>
    </source>
</reference>
<name>A0A8R7PIU4_TRIUA</name>
<sequence length="128" mass="13452">MAQRHAGRADELGAEERHLRLDLELQEPAVAGLSRARAVDVEREDGVVPVRVLAAVRVGGRLLPAAAEGHGRVERRLLEGDKGLDPAAGDGPDGDAPACSGVGHGRFLGESRLFLEGCWWSKLVGCGG</sequence>
<organism evidence="2 3">
    <name type="scientific">Triticum urartu</name>
    <name type="common">Red wild einkorn</name>
    <name type="synonym">Crithodium urartu</name>
    <dbReference type="NCBI Taxonomy" id="4572"/>
    <lineage>
        <taxon>Eukaryota</taxon>
        <taxon>Viridiplantae</taxon>
        <taxon>Streptophyta</taxon>
        <taxon>Embryophyta</taxon>
        <taxon>Tracheophyta</taxon>
        <taxon>Spermatophyta</taxon>
        <taxon>Magnoliopsida</taxon>
        <taxon>Liliopsida</taxon>
        <taxon>Poales</taxon>
        <taxon>Poaceae</taxon>
        <taxon>BOP clade</taxon>
        <taxon>Pooideae</taxon>
        <taxon>Triticodae</taxon>
        <taxon>Triticeae</taxon>
        <taxon>Triticinae</taxon>
        <taxon>Triticum</taxon>
    </lineage>
</organism>
<accession>A0A8R7PIU4</accession>
<evidence type="ECO:0000313" key="2">
    <source>
        <dbReference type="EnsemblPlants" id="TuG1812G0200005072.01.T01.cds442625"/>
    </source>
</evidence>